<organism evidence="1 2">
    <name type="scientific">Meloidogyne javanica</name>
    <name type="common">Root-knot nematode worm</name>
    <dbReference type="NCBI Taxonomy" id="6303"/>
    <lineage>
        <taxon>Eukaryota</taxon>
        <taxon>Metazoa</taxon>
        <taxon>Ecdysozoa</taxon>
        <taxon>Nematoda</taxon>
        <taxon>Chromadorea</taxon>
        <taxon>Rhabditida</taxon>
        <taxon>Tylenchina</taxon>
        <taxon>Tylenchomorpha</taxon>
        <taxon>Tylenchoidea</taxon>
        <taxon>Meloidogynidae</taxon>
        <taxon>Meloidogyninae</taxon>
        <taxon>Meloidogyne</taxon>
        <taxon>Meloidogyne incognita group</taxon>
    </lineage>
</organism>
<dbReference type="WBParaSite" id="scaffold5473_cov176.g9585">
    <property type="protein sequence ID" value="scaffold5473_cov176.g9585"/>
    <property type="gene ID" value="scaffold5473_cov176.g9585"/>
</dbReference>
<keyword evidence="1" id="KW-1185">Reference proteome</keyword>
<dbReference type="Proteomes" id="UP000887561">
    <property type="component" value="Unplaced"/>
</dbReference>
<sequence length="233" mass="27737">MQQYNYFFKRKGFVYPISNTNKVSLRKYLYAYDLFEVLASNLLIKLKKPIGINIFQNSLEEIENDRENIYSARIGDLNGSWMHETLIYHYYVINDRLNNKDCAYLNKFVMHETETNKLNPFYSYFDQLTENVQLKLEHYFINPFLTEKMNERFRNEMFRNYLQINGDSVKYNKYLPQRRVQLTKHVRGGHSGYPDSSIHGFHTGYHNDQDDHSEGQNYGKGHGSGYGGFQGYY</sequence>
<name>A0A915MZ39_MELJA</name>
<evidence type="ECO:0000313" key="1">
    <source>
        <dbReference type="Proteomes" id="UP000887561"/>
    </source>
</evidence>
<protein>
    <submittedName>
        <fullName evidence="2">Uncharacterized protein</fullName>
    </submittedName>
</protein>
<accession>A0A915MZ39</accession>
<proteinExistence type="predicted"/>
<evidence type="ECO:0000313" key="2">
    <source>
        <dbReference type="WBParaSite" id="scaffold5473_cov176.g9585"/>
    </source>
</evidence>
<reference evidence="2" key="1">
    <citation type="submission" date="2022-11" db="UniProtKB">
        <authorList>
            <consortium name="WormBaseParasite"/>
        </authorList>
    </citation>
    <scope>IDENTIFICATION</scope>
</reference>
<dbReference type="AlphaFoldDB" id="A0A915MZ39"/>